<dbReference type="AlphaFoldDB" id="D6CHT2"/>
<accession>D6CHT2</accession>
<name>D6CHT2_STREE</name>
<organism evidence="1">
    <name type="scientific">Streptococcus pneumoniae</name>
    <dbReference type="NCBI Taxonomy" id="1313"/>
    <lineage>
        <taxon>Bacteria</taxon>
        <taxon>Bacillati</taxon>
        <taxon>Bacillota</taxon>
        <taxon>Bacilli</taxon>
        <taxon>Lactobacillales</taxon>
        <taxon>Streptococcaceae</taxon>
        <taxon>Streptococcus</taxon>
    </lineage>
</organism>
<protein>
    <recommendedName>
        <fullName evidence="2">SNF2 family protein</fullName>
    </recommendedName>
</protein>
<sequence>MKGASMEVMQLLAMFRGTIPKDREKMDLFLRYQAQHFDEKWQDLVESFLAEEGKIEEIPHVYSFDQDIVSFLEASSENNDQDLESYTRNFGQAGLSKLSQLSSGEKLGARSRNL</sequence>
<dbReference type="EMBL" id="FN667862">
    <property type="protein sequence ID" value="CBJ57234.1"/>
    <property type="molecule type" value="Genomic_DNA"/>
</dbReference>
<reference evidence="1" key="1">
    <citation type="journal article" date="2011" name="Antimicrob. Agents Chemother.">
        <title>Heterogeneity of Tn5253-Like Composite Elements in Clinical Streptococcus pneumoniae Isolates.</title>
        <authorList>
            <person name="Mingoia M."/>
            <person name="Tili E."/>
            <person name="Manso E."/>
            <person name="Varaldo P.E."/>
            <person name="Montanari M.P."/>
        </authorList>
    </citation>
    <scope>NUCLEOTIDE SEQUENCE</scope>
    <source>
        <strain evidence="1">SpnF21</strain>
    </source>
</reference>
<evidence type="ECO:0008006" key="2">
    <source>
        <dbReference type="Google" id="ProtNLM"/>
    </source>
</evidence>
<evidence type="ECO:0000313" key="1">
    <source>
        <dbReference type="EMBL" id="CBJ57234.1"/>
    </source>
</evidence>
<proteinExistence type="predicted"/>